<dbReference type="Pfam" id="PF07143">
    <property type="entry name" value="CrtC"/>
    <property type="match status" value="1"/>
</dbReference>
<dbReference type="InterPro" id="IPR023374">
    <property type="entry name" value="AttH-like_dom_sf"/>
</dbReference>
<comment type="caution">
    <text evidence="2">The sequence shown here is derived from an EMBL/GenBank/DDBJ whole genome shotgun (WGS) entry which is preliminary data.</text>
</comment>
<dbReference type="InterPro" id="IPR010791">
    <property type="entry name" value="AttH_dom"/>
</dbReference>
<accession>A0A5C6A4U7</accession>
<dbReference type="EMBL" id="SJPN01000007">
    <property type="protein sequence ID" value="TWT94499.1"/>
    <property type="molecule type" value="Genomic_DNA"/>
</dbReference>
<sequence>MSLSESEQTATYASGTDDLRADQLGLAFIRAKNDAPVEWWYYNGHLQSGSDRYSFHTAFFRFNATGFSIGRVLPLRLLGTEIGFGHVSLTDYQQRRTHFSHRRVFGWQVDSGPNDVDLKLKDMSLVVEQDRHRLAANAADCTLNLEMVPSKPIARYGPDGLFGHLLPRRSHHVSYSRMSVSGSIEIEGATRNVDGTAWLDREYGEIGPDPTVAGWIWMSIQLDNDCELMIYHIHRRDQPSTCARAAIIFPDGKVRLIDEQHIQLRTLREFRSELSQAVYPVASQVTVTDPVDGVRWELTVDADFDSCEFDTRGTTSTFYWEGGASVTGSIGGVVVAGKAFMELVGFARQTRLGQFEHARKNLPLISCLANEIRLRVSDCTNQIHDHR</sequence>
<dbReference type="SUPFAM" id="SSF159245">
    <property type="entry name" value="AttH-like"/>
    <property type="match status" value="1"/>
</dbReference>
<dbReference type="PANTHER" id="PTHR38591">
    <property type="entry name" value="HYDROLASE"/>
    <property type="match status" value="1"/>
</dbReference>
<dbReference type="RefSeq" id="WP_146522354.1">
    <property type="nucleotide sequence ID" value="NZ_CP151726.1"/>
</dbReference>
<gene>
    <name evidence="2" type="ORF">Pla52n_53200</name>
</gene>
<dbReference type="AlphaFoldDB" id="A0A5C6A4U7"/>
<evidence type="ECO:0000313" key="2">
    <source>
        <dbReference type="EMBL" id="TWT94499.1"/>
    </source>
</evidence>
<evidence type="ECO:0000313" key="3">
    <source>
        <dbReference type="Proteomes" id="UP000320176"/>
    </source>
</evidence>
<dbReference type="Pfam" id="PF17186">
    <property type="entry name" value="Lipocalin_9"/>
    <property type="match status" value="1"/>
</dbReference>
<reference evidence="2 3" key="1">
    <citation type="submission" date="2019-02" db="EMBL/GenBank/DDBJ databases">
        <title>Deep-cultivation of Planctomycetes and their phenomic and genomic characterization uncovers novel biology.</title>
        <authorList>
            <person name="Wiegand S."/>
            <person name="Jogler M."/>
            <person name="Boedeker C."/>
            <person name="Pinto D."/>
            <person name="Vollmers J."/>
            <person name="Rivas-Marin E."/>
            <person name="Kohn T."/>
            <person name="Peeters S.H."/>
            <person name="Heuer A."/>
            <person name="Rast P."/>
            <person name="Oberbeckmann S."/>
            <person name="Bunk B."/>
            <person name="Jeske O."/>
            <person name="Meyerdierks A."/>
            <person name="Storesund J.E."/>
            <person name="Kallscheuer N."/>
            <person name="Luecker S."/>
            <person name="Lage O.M."/>
            <person name="Pohl T."/>
            <person name="Merkel B.J."/>
            <person name="Hornburger P."/>
            <person name="Mueller R.-W."/>
            <person name="Bruemmer F."/>
            <person name="Labrenz M."/>
            <person name="Spormann A.M."/>
            <person name="Op Den Camp H."/>
            <person name="Overmann J."/>
            <person name="Amann R."/>
            <person name="Jetten M.S.M."/>
            <person name="Mascher T."/>
            <person name="Medema M.H."/>
            <person name="Devos D.P."/>
            <person name="Kaster A.-K."/>
            <person name="Ovreas L."/>
            <person name="Rohde M."/>
            <person name="Galperin M.Y."/>
            <person name="Jogler C."/>
        </authorList>
    </citation>
    <scope>NUCLEOTIDE SEQUENCE [LARGE SCALE GENOMIC DNA]</scope>
    <source>
        <strain evidence="2 3">Pla52n</strain>
    </source>
</reference>
<dbReference type="OrthoDB" id="9770826at2"/>
<dbReference type="PANTHER" id="PTHR38591:SF1">
    <property type="entry name" value="BLL1000 PROTEIN"/>
    <property type="match status" value="1"/>
</dbReference>
<dbReference type="Gene3D" id="2.40.370.10">
    <property type="entry name" value="AttH-like domain"/>
    <property type="match status" value="2"/>
</dbReference>
<dbReference type="Proteomes" id="UP000320176">
    <property type="component" value="Unassembled WGS sequence"/>
</dbReference>
<name>A0A5C6A4U7_9BACT</name>
<evidence type="ECO:0000259" key="1">
    <source>
        <dbReference type="Pfam" id="PF07143"/>
    </source>
</evidence>
<proteinExistence type="predicted"/>
<feature type="domain" description="AttH" evidence="1">
    <location>
        <begin position="37"/>
        <end position="205"/>
    </location>
</feature>
<keyword evidence="3" id="KW-1185">Reference proteome</keyword>
<organism evidence="2 3">
    <name type="scientific">Stieleria varia</name>
    <dbReference type="NCBI Taxonomy" id="2528005"/>
    <lineage>
        <taxon>Bacteria</taxon>
        <taxon>Pseudomonadati</taxon>
        <taxon>Planctomycetota</taxon>
        <taxon>Planctomycetia</taxon>
        <taxon>Pirellulales</taxon>
        <taxon>Pirellulaceae</taxon>
        <taxon>Stieleria</taxon>
    </lineage>
</organism>
<protein>
    <submittedName>
        <fullName evidence="2">Hydroxyneurosporene synthase (CrtC)</fullName>
    </submittedName>
</protein>